<feature type="chain" id="PRO_5046048271" evidence="1">
    <location>
        <begin position="29"/>
        <end position="111"/>
    </location>
</feature>
<keyword evidence="1" id="KW-0732">Signal</keyword>
<evidence type="ECO:0000313" key="3">
    <source>
        <dbReference type="Proteomes" id="UP001601303"/>
    </source>
</evidence>
<name>A0ABW6LZ72_9ACTN</name>
<protein>
    <submittedName>
        <fullName evidence="2">Uncharacterized protein</fullName>
    </submittedName>
</protein>
<keyword evidence="3" id="KW-1185">Reference proteome</keyword>
<evidence type="ECO:0000313" key="2">
    <source>
        <dbReference type="EMBL" id="MFE9597875.1"/>
    </source>
</evidence>
<dbReference type="EMBL" id="JBIAHM010000001">
    <property type="protein sequence ID" value="MFE9597875.1"/>
    <property type="molecule type" value="Genomic_DNA"/>
</dbReference>
<feature type="signal peptide" evidence="1">
    <location>
        <begin position="1"/>
        <end position="28"/>
    </location>
</feature>
<dbReference type="Proteomes" id="UP001601303">
    <property type="component" value="Unassembled WGS sequence"/>
</dbReference>
<organism evidence="2 3">
    <name type="scientific">Streptomyces hokutonensis</name>
    <dbReference type="NCBI Taxonomy" id="1306990"/>
    <lineage>
        <taxon>Bacteria</taxon>
        <taxon>Bacillati</taxon>
        <taxon>Actinomycetota</taxon>
        <taxon>Actinomycetes</taxon>
        <taxon>Kitasatosporales</taxon>
        <taxon>Streptomycetaceae</taxon>
        <taxon>Streptomyces</taxon>
    </lineage>
</organism>
<dbReference type="RefSeq" id="WP_388102745.1">
    <property type="nucleotide sequence ID" value="NZ_JBIAHM010000001.1"/>
</dbReference>
<gene>
    <name evidence="2" type="ORF">ACFYNQ_04765</name>
</gene>
<reference evidence="2 3" key="1">
    <citation type="submission" date="2024-10" db="EMBL/GenBank/DDBJ databases">
        <title>The Natural Products Discovery Center: Release of the First 8490 Sequenced Strains for Exploring Actinobacteria Biosynthetic Diversity.</title>
        <authorList>
            <person name="Kalkreuter E."/>
            <person name="Kautsar S.A."/>
            <person name="Yang D."/>
            <person name="Bader C.D."/>
            <person name="Teijaro C.N."/>
            <person name="Fluegel L."/>
            <person name="Davis C.M."/>
            <person name="Simpson J.R."/>
            <person name="Lauterbach L."/>
            <person name="Steele A.D."/>
            <person name="Gui C."/>
            <person name="Meng S."/>
            <person name="Li G."/>
            <person name="Viehrig K."/>
            <person name="Ye F."/>
            <person name="Su P."/>
            <person name="Kiefer A.F."/>
            <person name="Nichols A."/>
            <person name="Cepeda A.J."/>
            <person name="Yan W."/>
            <person name="Fan B."/>
            <person name="Jiang Y."/>
            <person name="Adhikari A."/>
            <person name="Zheng C.-J."/>
            <person name="Schuster L."/>
            <person name="Cowan T.M."/>
            <person name="Smanski M.J."/>
            <person name="Chevrette M.G."/>
            <person name="De Carvalho L.P.S."/>
            <person name="Shen B."/>
        </authorList>
    </citation>
    <scope>NUCLEOTIDE SEQUENCE [LARGE SCALE GENOMIC DNA]</scope>
    <source>
        <strain evidence="2 3">NPDC006488</strain>
    </source>
</reference>
<proteinExistence type="predicted"/>
<comment type="caution">
    <text evidence="2">The sequence shown here is derived from an EMBL/GenBank/DDBJ whole genome shotgun (WGS) entry which is preliminary data.</text>
</comment>
<sequence length="111" mass="11294">MNKLTAAAVGVGLTLSAGMVALATPAMANGTCTTWTSSNRAIGYGKCTGGTTILDTHRVKAVCIGPTGSKFNVYGAWVNTRKGQTSKAVCTTNTTTSGVEVFSLSVETDSP</sequence>
<accession>A0ABW6LZ72</accession>
<evidence type="ECO:0000256" key="1">
    <source>
        <dbReference type="SAM" id="SignalP"/>
    </source>
</evidence>